<keyword evidence="1" id="KW-0812">Transmembrane</keyword>
<feature type="signal peptide" evidence="2">
    <location>
        <begin position="1"/>
        <end position="20"/>
    </location>
</feature>
<dbReference type="AlphaFoldDB" id="A0A1I8EA60"/>
<feature type="chain" id="PRO_5009318041" evidence="2">
    <location>
        <begin position="21"/>
        <end position="303"/>
    </location>
</feature>
<evidence type="ECO:0000256" key="2">
    <source>
        <dbReference type="SAM" id="SignalP"/>
    </source>
</evidence>
<evidence type="ECO:0000313" key="3">
    <source>
        <dbReference type="WBParaSite" id="maker-PairedContig_1202-snap-gene-0.15-mRNA-1"/>
    </source>
</evidence>
<name>A0A1I8EA60_WUCBA</name>
<proteinExistence type="predicted"/>
<feature type="transmembrane region" description="Helical" evidence="1">
    <location>
        <begin position="260"/>
        <end position="281"/>
    </location>
</feature>
<keyword evidence="1" id="KW-0472">Membrane</keyword>
<keyword evidence="2" id="KW-0732">Signal</keyword>
<organism evidence="3">
    <name type="scientific">Wuchereria bancrofti</name>
    <dbReference type="NCBI Taxonomy" id="6293"/>
    <lineage>
        <taxon>Eukaryota</taxon>
        <taxon>Metazoa</taxon>
        <taxon>Ecdysozoa</taxon>
        <taxon>Nematoda</taxon>
        <taxon>Chromadorea</taxon>
        <taxon>Rhabditida</taxon>
        <taxon>Spirurina</taxon>
        <taxon>Spiruromorpha</taxon>
        <taxon>Filarioidea</taxon>
        <taxon>Onchocercidae</taxon>
        <taxon>Wuchereria</taxon>
    </lineage>
</organism>
<evidence type="ECO:0000256" key="1">
    <source>
        <dbReference type="SAM" id="Phobius"/>
    </source>
</evidence>
<keyword evidence="1" id="KW-1133">Transmembrane helix</keyword>
<reference evidence="3" key="1">
    <citation type="submission" date="2016-11" db="UniProtKB">
        <authorList>
            <consortium name="WormBaseParasite"/>
        </authorList>
    </citation>
    <scope>IDENTIFICATION</scope>
    <source>
        <strain evidence="3">pt0022</strain>
    </source>
</reference>
<dbReference type="WBParaSite" id="maker-PairedContig_1202-snap-gene-0.15-mRNA-1">
    <property type="protein sequence ID" value="maker-PairedContig_1202-snap-gene-0.15-mRNA-1"/>
    <property type="gene ID" value="maker-PairedContig_1202-snap-gene-0.15"/>
</dbReference>
<feature type="transmembrane region" description="Helical" evidence="1">
    <location>
        <begin position="180"/>
        <end position="199"/>
    </location>
</feature>
<feature type="transmembrane region" description="Helical" evidence="1">
    <location>
        <begin position="76"/>
        <end position="101"/>
    </location>
</feature>
<protein>
    <submittedName>
        <fullName evidence="3">Uncharacterized protein</fullName>
    </submittedName>
</protein>
<feature type="transmembrane region" description="Helical" evidence="1">
    <location>
        <begin position="219"/>
        <end position="239"/>
    </location>
</feature>
<sequence>MIISIKLNVILLSCLPLAALFVTERSTKMCQLCLSEMVGIIHILNDSKIVANSFFHLSIRNLENYQCNMIDKVLQIGYYCMIDGTLLLLIMNQLILAWILYELLNPTSICWNEIIQYANETYTAFDNQIMQQFGLINQRLHNQMHLTLETCIEIRLETLLGKSLDINNIKTLKFPFRNQMITGLFKGILALLTNSWHIWLTWHARLPTTITPNNVALPVLNIGALSSLFWIIISIIYQWSNLWYEKSLLEQAPTLPFAEIRLLLLISIAILINWLLLYTLYRAFIENKNGIARILSKSDEKSK</sequence>
<accession>A0A1I8EA60</accession>